<keyword evidence="2 7" id="KW-0999">Mitochondrion inner membrane</keyword>
<dbReference type="GO" id="GO:0008270">
    <property type="term" value="F:zinc ion binding"/>
    <property type="evidence" value="ECO:0007669"/>
    <property type="project" value="UniProtKB-UniRule"/>
</dbReference>
<dbReference type="PANTHER" id="PTHR12922:SF7">
    <property type="entry name" value="UBIQUINONE BIOSYNTHESIS PROTEIN COQ4 HOMOLOG, MITOCHONDRIAL"/>
    <property type="match status" value="1"/>
</dbReference>
<dbReference type="PANTHER" id="PTHR12922">
    <property type="entry name" value="UBIQUINONE BIOSYNTHESIS PROTEIN"/>
    <property type="match status" value="1"/>
</dbReference>
<dbReference type="GO" id="GO:0120539">
    <property type="term" value="F:4-hydroxy-3-methoxy-5-polyprenylbenzoate decarboxylase activity"/>
    <property type="evidence" value="ECO:0007669"/>
    <property type="project" value="UniProtKB-EC"/>
</dbReference>
<dbReference type="AlphaFoldDB" id="A0A4Z1HNF0"/>
<comment type="similarity">
    <text evidence="7">Belongs to the COQ4 family.</text>
</comment>
<dbReference type="Pfam" id="PF05019">
    <property type="entry name" value="Coq4"/>
    <property type="match status" value="1"/>
</dbReference>
<feature type="binding site" evidence="7">
    <location>
        <position position="167"/>
    </location>
    <ligand>
        <name>Zn(2+)</name>
        <dbReference type="ChEBI" id="CHEBI:29105"/>
    </ligand>
</feature>
<dbReference type="InterPro" id="IPR027540">
    <property type="entry name" value="Coq4_euk"/>
</dbReference>
<protein>
    <recommendedName>
        <fullName evidence="6">4-hydroxy-3-methoxy-5-polyprenylbenzoate decarboxylase</fullName>
    </recommendedName>
</protein>
<keyword evidence="5 7" id="KW-0456">Lyase</keyword>
<evidence type="ECO:0000256" key="2">
    <source>
        <dbReference type="ARBA" id="ARBA00022792"/>
    </source>
</evidence>
<evidence type="ECO:0000256" key="5">
    <source>
        <dbReference type="ARBA" id="ARBA00023239"/>
    </source>
</evidence>
<evidence type="ECO:0000256" key="4">
    <source>
        <dbReference type="ARBA" id="ARBA00023136"/>
    </source>
</evidence>
<feature type="binding site" evidence="7">
    <location>
        <position position="171"/>
    </location>
    <ligand>
        <name>Zn(2+)</name>
        <dbReference type="ChEBI" id="CHEBI:29105"/>
    </ligand>
</feature>
<comment type="caution">
    <text evidence="8">The sequence shown here is derived from an EMBL/GenBank/DDBJ whole genome shotgun (WGS) entry which is preliminary data.</text>
</comment>
<keyword evidence="9" id="KW-1185">Reference proteome</keyword>
<evidence type="ECO:0000313" key="9">
    <source>
        <dbReference type="Proteomes" id="UP000297527"/>
    </source>
</evidence>
<evidence type="ECO:0000313" key="8">
    <source>
        <dbReference type="EMBL" id="TGO50325.1"/>
    </source>
</evidence>
<keyword evidence="1 7" id="KW-0831">Ubiquinone biosynthesis</keyword>
<dbReference type="GO" id="GO:0031314">
    <property type="term" value="C:extrinsic component of mitochondrial inner membrane"/>
    <property type="evidence" value="ECO:0007669"/>
    <property type="project" value="UniProtKB-UniRule"/>
</dbReference>
<dbReference type="OrthoDB" id="4249at2759"/>
<dbReference type="UniPathway" id="UPA00232"/>
<keyword evidence="7" id="KW-0862">Zinc</keyword>
<proteinExistence type="inferred from homology"/>
<dbReference type="EMBL" id="PQXN01000186">
    <property type="protein sequence ID" value="TGO50325.1"/>
    <property type="molecule type" value="Genomic_DNA"/>
</dbReference>
<organism evidence="8 9">
    <name type="scientific">Botryotinia convoluta</name>
    <dbReference type="NCBI Taxonomy" id="54673"/>
    <lineage>
        <taxon>Eukaryota</taxon>
        <taxon>Fungi</taxon>
        <taxon>Dikarya</taxon>
        <taxon>Ascomycota</taxon>
        <taxon>Pezizomycotina</taxon>
        <taxon>Leotiomycetes</taxon>
        <taxon>Helotiales</taxon>
        <taxon>Sclerotiniaceae</taxon>
        <taxon>Botryotinia</taxon>
    </lineage>
</organism>
<dbReference type="Proteomes" id="UP000297527">
    <property type="component" value="Unassembled WGS sequence"/>
</dbReference>
<feature type="binding site" evidence="7">
    <location>
        <position position="168"/>
    </location>
    <ligand>
        <name>Zn(2+)</name>
        <dbReference type="ChEBI" id="CHEBI:29105"/>
    </ligand>
</feature>
<evidence type="ECO:0000256" key="6">
    <source>
        <dbReference type="ARBA" id="ARBA00081568"/>
    </source>
</evidence>
<comment type="subcellular location">
    <subcellularLocation>
        <location evidence="7">Mitochondrion inner membrane</location>
        <topology evidence="7">Peripheral membrane protein</topology>
        <orientation evidence="7">Matrix side</orientation>
    </subcellularLocation>
</comment>
<comment type="subunit">
    <text evidence="7">Component of a multi-subunit COQ enzyme complex, composed of at least COQ3, COQ4, COQ5, COQ6, COQ7 and COQ9.</text>
</comment>
<name>A0A4Z1HNF0_9HELO</name>
<reference evidence="8 9" key="1">
    <citation type="submission" date="2017-12" db="EMBL/GenBank/DDBJ databases">
        <title>Comparative genomics of Botrytis spp.</title>
        <authorList>
            <person name="Valero-Jimenez C.A."/>
            <person name="Tapia P."/>
            <person name="Veloso J."/>
            <person name="Silva-Moreno E."/>
            <person name="Staats M."/>
            <person name="Valdes J.H."/>
            <person name="Van Kan J.A.L."/>
        </authorList>
    </citation>
    <scope>NUCLEOTIDE SEQUENCE [LARGE SCALE GENOMIC DNA]</scope>
    <source>
        <strain evidence="8 9">MUCL11595</strain>
    </source>
</reference>
<evidence type="ECO:0000256" key="1">
    <source>
        <dbReference type="ARBA" id="ARBA00022688"/>
    </source>
</evidence>
<keyword evidence="3 7" id="KW-0496">Mitochondrion</keyword>
<comment type="function">
    <text evidence="7">Lyase that catalyzes the C1-decarboxylation of 4-hydroxy-3-methoxy-5-(all-trans-polyprenyl)benzoic acid into 2-methoxy-6-(all-trans-polyprenyl)phenol during ubiquinone biosynthesis.</text>
</comment>
<comment type="pathway">
    <text evidence="7">Cofactor biosynthesis; ubiquinone biosynthesis.</text>
</comment>
<comment type="catalytic activity">
    <reaction evidence="7">
        <text>a 4-hydroxy-3-methoxy-5-(all-trans-polyprenyl)benzoate + H(+) = a 2-methoxy-6-(all-trans-polyprenyl)phenol + CO2</text>
        <dbReference type="Rhea" id="RHEA:81179"/>
        <dbReference type="Rhea" id="RHEA-COMP:9551"/>
        <dbReference type="Rhea" id="RHEA-COMP:10931"/>
        <dbReference type="ChEBI" id="CHEBI:15378"/>
        <dbReference type="ChEBI" id="CHEBI:16526"/>
        <dbReference type="ChEBI" id="CHEBI:62731"/>
        <dbReference type="ChEBI" id="CHEBI:84443"/>
        <dbReference type="EC" id="4.1.1.130"/>
    </reaction>
</comment>
<dbReference type="HAMAP" id="MF_03111">
    <property type="entry name" value="Coq4"/>
    <property type="match status" value="1"/>
</dbReference>
<gene>
    <name evidence="7" type="primary">COQ4</name>
    <name evidence="8" type="ORF">BCON_0186g00180</name>
</gene>
<feature type="binding site" evidence="7">
    <location>
        <position position="183"/>
    </location>
    <ligand>
        <name>Zn(2+)</name>
        <dbReference type="ChEBI" id="CHEBI:29105"/>
    </ligand>
</feature>
<keyword evidence="4 7" id="KW-0472">Membrane</keyword>
<comment type="cofactor">
    <cofactor evidence="7">
        <name>Zn(2+)</name>
        <dbReference type="ChEBI" id="CHEBI:29105"/>
    </cofactor>
</comment>
<dbReference type="InterPro" id="IPR007715">
    <property type="entry name" value="Coq4"/>
</dbReference>
<evidence type="ECO:0000256" key="3">
    <source>
        <dbReference type="ARBA" id="ARBA00023128"/>
    </source>
</evidence>
<evidence type="ECO:0000256" key="7">
    <source>
        <dbReference type="HAMAP-Rule" id="MF_03111"/>
    </source>
</evidence>
<sequence length="280" mass="32047">MSLSPRLYTQASRLPRELLTACSITLATRSFSVLHRPAPNYPGHVPLTSIERGGLAVGSAVMAFFNPYRADLIAACGEATATPYFIYRLRDAMLSSPTGRRILRDRPRISSKTLSMTRLRALPPNTVGRCYAEWLDREGVSPDTRDSVRYIDDEECAYVMQRYRECHDFYHAITGLPIVREGEVALKAFEFANTLLPMTGLSMFAVMSLKPAERRRFFTIYAPWAFANGLKAEEVINVYWEEQLERSVEELREELGIEKPLDLRDIRRMERERKKAQKAT</sequence>
<keyword evidence="7" id="KW-0479">Metal-binding</keyword>
<accession>A0A4Z1HNF0</accession>